<dbReference type="PRINTS" id="PR01438">
    <property type="entry name" value="UNVRSLSTRESS"/>
</dbReference>
<name>A0ABP9B0R6_9ACTN</name>
<gene>
    <name evidence="4" type="ORF">GCM10023329_45330</name>
</gene>
<evidence type="ECO:0000313" key="4">
    <source>
        <dbReference type="EMBL" id="GAA4788985.1"/>
    </source>
</evidence>
<keyword evidence="5" id="KW-1185">Reference proteome</keyword>
<proteinExistence type="inferred from homology"/>
<feature type="domain" description="UspA" evidence="3">
    <location>
        <begin position="146"/>
        <end position="281"/>
    </location>
</feature>
<feature type="domain" description="UspA" evidence="3">
    <location>
        <begin position="1"/>
        <end position="135"/>
    </location>
</feature>
<dbReference type="Pfam" id="PF00582">
    <property type="entry name" value="Usp"/>
    <property type="match status" value="2"/>
</dbReference>
<evidence type="ECO:0000313" key="5">
    <source>
        <dbReference type="Proteomes" id="UP001501147"/>
    </source>
</evidence>
<reference evidence="5" key="1">
    <citation type="journal article" date="2019" name="Int. J. Syst. Evol. Microbiol.">
        <title>The Global Catalogue of Microorganisms (GCM) 10K type strain sequencing project: providing services to taxonomists for standard genome sequencing and annotation.</title>
        <authorList>
            <consortium name="The Broad Institute Genomics Platform"/>
            <consortium name="The Broad Institute Genome Sequencing Center for Infectious Disease"/>
            <person name="Wu L."/>
            <person name="Ma J."/>
        </authorList>
    </citation>
    <scope>NUCLEOTIDE SEQUENCE [LARGE SCALE GENOMIC DNA]</scope>
    <source>
        <strain evidence="5">JCM 18324</strain>
    </source>
</reference>
<evidence type="ECO:0000256" key="1">
    <source>
        <dbReference type="ARBA" id="ARBA00008791"/>
    </source>
</evidence>
<feature type="compositionally biased region" description="Pro residues" evidence="2">
    <location>
        <begin position="291"/>
        <end position="303"/>
    </location>
</feature>
<dbReference type="Gene3D" id="3.40.50.620">
    <property type="entry name" value="HUPs"/>
    <property type="match status" value="2"/>
</dbReference>
<comment type="similarity">
    <text evidence="1">Belongs to the universal stress protein A family.</text>
</comment>
<sequence>MRHTVTAGVDGSPESLAAAAWAAEEAELRGLPLTLVHAGGAPAPRTGLPEVDVPAGRHARALEVAVREVHAARPDLEIVRTAVPDPAGETLPEAARDAVLLALGSQGFSGFTGYLLGSVALDVAARSTVPVVLVRGGRPVAARSDRPVLLGLDLDSADAELVRFAFDAASVHGAPLEVLYAWRPSPRRPHGRADAEPALPEDPGAGQEEALAAALRPWREEFPAVPVSLHLAAGSAAHRLVRASERAVLLVLGHREDAGQRLGPVTHAAIHHAPCPLAVVPHGARAAADRPGPPPGQGGPPDG</sequence>
<comment type="caution">
    <text evidence="4">The sequence shown here is derived from an EMBL/GenBank/DDBJ whole genome shotgun (WGS) entry which is preliminary data.</text>
</comment>
<dbReference type="PANTHER" id="PTHR46268">
    <property type="entry name" value="STRESS RESPONSE PROTEIN NHAX"/>
    <property type="match status" value="1"/>
</dbReference>
<evidence type="ECO:0000259" key="3">
    <source>
        <dbReference type="Pfam" id="PF00582"/>
    </source>
</evidence>
<dbReference type="SUPFAM" id="SSF52402">
    <property type="entry name" value="Adenine nucleotide alpha hydrolases-like"/>
    <property type="match status" value="2"/>
</dbReference>
<dbReference type="RefSeq" id="WP_345615280.1">
    <property type="nucleotide sequence ID" value="NZ_BAABJV010000014.1"/>
</dbReference>
<dbReference type="InterPro" id="IPR006015">
    <property type="entry name" value="Universal_stress_UspA"/>
</dbReference>
<dbReference type="InterPro" id="IPR014729">
    <property type="entry name" value="Rossmann-like_a/b/a_fold"/>
</dbReference>
<organism evidence="4 5">
    <name type="scientific">Streptomyces sanyensis</name>
    <dbReference type="NCBI Taxonomy" id="568869"/>
    <lineage>
        <taxon>Bacteria</taxon>
        <taxon>Bacillati</taxon>
        <taxon>Actinomycetota</taxon>
        <taxon>Actinomycetes</taxon>
        <taxon>Kitasatosporales</taxon>
        <taxon>Streptomycetaceae</taxon>
        <taxon>Streptomyces</taxon>
    </lineage>
</organism>
<dbReference type="Proteomes" id="UP001501147">
    <property type="component" value="Unassembled WGS sequence"/>
</dbReference>
<protein>
    <submittedName>
        <fullName evidence="4">Universal stress protein</fullName>
    </submittedName>
</protein>
<feature type="region of interest" description="Disordered" evidence="2">
    <location>
        <begin position="282"/>
        <end position="303"/>
    </location>
</feature>
<accession>A0ABP9B0R6</accession>
<dbReference type="InterPro" id="IPR006016">
    <property type="entry name" value="UspA"/>
</dbReference>
<dbReference type="PANTHER" id="PTHR46268:SF6">
    <property type="entry name" value="UNIVERSAL STRESS PROTEIN UP12"/>
    <property type="match status" value="1"/>
</dbReference>
<dbReference type="EMBL" id="BAABJV010000014">
    <property type="protein sequence ID" value="GAA4788985.1"/>
    <property type="molecule type" value="Genomic_DNA"/>
</dbReference>
<evidence type="ECO:0000256" key="2">
    <source>
        <dbReference type="SAM" id="MobiDB-lite"/>
    </source>
</evidence>